<dbReference type="OrthoDB" id="3872497at2759"/>
<sequence length="449" mass="49995">MADNTAATSVSVLCAYPVSSIYDFNHRFVYYVALAVILLAPRHRWITPAAFAFCTLYTVFSTLYVGALSIAPSRLGPSLDIFALNSLFLTNTYALAAAVFCRPDLIKGKRGWLQCIRAFVWLWVGFITATLAKSSFERFAQKAVVEVQCFAENAPSAPANIFAFGELACENPCVVPETSVAYVLQEQLAPMVWGSLDTATNSFSKMSIPSLTLTEYAVVILFAVALASTLWINFFTSPQITRNTIFASLTQGKNDSRVRVVLAKIAALTWYSWSYFALLLVALATPFVSYVQEQLLVRYPTVQNSCLVRQWVPWAIGVALFLVKVAVWRRRREAWSKEKACRIRRFNTALLRLQRGVELPLPLPEHHHAEKCTAAQGPASENPDSTVPSSPLPGLRSMKHRIEIAHTRKISGLVDTICELKEWWMDPAGKKEAESATADEEKALLKGHY</sequence>
<feature type="region of interest" description="Disordered" evidence="1">
    <location>
        <begin position="371"/>
        <end position="395"/>
    </location>
</feature>
<feature type="transmembrane region" description="Helical" evidence="2">
    <location>
        <begin position="216"/>
        <end position="235"/>
    </location>
</feature>
<keyword evidence="2" id="KW-1133">Transmembrane helix</keyword>
<keyword evidence="2" id="KW-0812">Transmembrane</keyword>
<gene>
    <name evidence="3" type="ORF">PV09_06480</name>
</gene>
<feature type="transmembrane region" description="Helical" evidence="2">
    <location>
        <begin position="48"/>
        <end position="70"/>
    </location>
</feature>
<name>A0A0D1YNQ5_9PEZI</name>
<dbReference type="HOGENOM" id="CLU_610030_0_0_1"/>
<dbReference type="GeneID" id="27314453"/>
<evidence type="ECO:0000313" key="4">
    <source>
        <dbReference type="Proteomes" id="UP000053259"/>
    </source>
</evidence>
<reference evidence="3 4" key="1">
    <citation type="submission" date="2015-01" db="EMBL/GenBank/DDBJ databases">
        <title>The Genome Sequence of Ochroconis gallopava CBS43764.</title>
        <authorList>
            <consortium name="The Broad Institute Genomics Platform"/>
            <person name="Cuomo C."/>
            <person name="de Hoog S."/>
            <person name="Gorbushina A."/>
            <person name="Stielow B."/>
            <person name="Teixiera M."/>
            <person name="Abouelleil A."/>
            <person name="Chapman S.B."/>
            <person name="Priest M."/>
            <person name="Young S.K."/>
            <person name="Wortman J."/>
            <person name="Nusbaum C."/>
            <person name="Birren B."/>
        </authorList>
    </citation>
    <scope>NUCLEOTIDE SEQUENCE [LARGE SCALE GENOMIC DNA]</scope>
    <source>
        <strain evidence="3 4">CBS 43764</strain>
    </source>
</reference>
<feature type="transmembrane region" description="Helical" evidence="2">
    <location>
        <begin position="112"/>
        <end position="132"/>
    </location>
</feature>
<dbReference type="EMBL" id="KN847550">
    <property type="protein sequence ID" value="KIW02337.1"/>
    <property type="molecule type" value="Genomic_DNA"/>
</dbReference>
<evidence type="ECO:0000256" key="1">
    <source>
        <dbReference type="SAM" id="MobiDB-lite"/>
    </source>
</evidence>
<feature type="transmembrane region" description="Helical" evidence="2">
    <location>
        <begin position="268"/>
        <end position="291"/>
    </location>
</feature>
<feature type="transmembrane region" description="Helical" evidence="2">
    <location>
        <begin position="311"/>
        <end position="328"/>
    </location>
</feature>
<organism evidence="3 4">
    <name type="scientific">Verruconis gallopava</name>
    <dbReference type="NCBI Taxonomy" id="253628"/>
    <lineage>
        <taxon>Eukaryota</taxon>
        <taxon>Fungi</taxon>
        <taxon>Dikarya</taxon>
        <taxon>Ascomycota</taxon>
        <taxon>Pezizomycotina</taxon>
        <taxon>Dothideomycetes</taxon>
        <taxon>Pleosporomycetidae</taxon>
        <taxon>Venturiales</taxon>
        <taxon>Sympoventuriaceae</taxon>
        <taxon>Verruconis</taxon>
    </lineage>
</organism>
<protein>
    <submittedName>
        <fullName evidence="3">Uncharacterized protein</fullName>
    </submittedName>
</protein>
<dbReference type="VEuPathDB" id="FungiDB:PV09_06480"/>
<proteinExistence type="predicted"/>
<dbReference type="AlphaFoldDB" id="A0A0D1YNQ5"/>
<feature type="transmembrane region" description="Helical" evidence="2">
    <location>
        <begin position="82"/>
        <end position="100"/>
    </location>
</feature>
<feature type="region of interest" description="Disordered" evidence="1">
    <location>
        <begin position="429"/>
        <end position="449"/>
    </location>
</feature>
<dbReference type="RefSeq" id="XP_016212206.1">
    <property type="nucleotide sequence ID" value="XM_016360124.1"/>
</dbReference>
<keyword evidence="2" id="KW-0472">Membrane</keyword>
<dbReference type="InParanoid" id="A0A0D1YNQ5"/>
<evidence type="ECO:0000256" key="2">
    <source>
        <dbReference type="SAM" id="Phobius"/>
    </source>
</evidence>
<keyword evidence="4" id="KW-1185">Reference proteome</keyword>
<accession>A0A0D1YNQ5</accession>
<evidence type="ECO:0000313" key="3">
    <source>
        <dbReference type="EMBL" id="KIW02337.1"/>
    </source>
</evidence>
<dbReference type="Proteomes" id="UP000053259">
    <property type="component" value="Unassembled WGS sequence"/>
</dbReference>